<dbReference type="Pfam" id="PF05504">
    <property type="entry name" value="Spore_GerAC"/>
    <property type="match status" value="1"/>
</dbReference>
<evidence type="ECO:0000256" key="1">
    <source>
        <dbReference type="ARBA" id="ARBA00004635"/>
    </source>
</evidence>
<keyword evidence="11" id="KW-1185">Reference proteome</keyword>
<dbReference type="PANTHER" id="PTHR35789:SF1">
    <property type="entry name" value="SPORE GERMINATION PROTEIN B3"/>
    <property type="match status" value="1"/>
</dbReference>
<dbReference type="InterPro" id="IPR008844">
    <property type="entry name" value="Spore_GerAC-like"/>
</dbReference>
<organism evidence="10 11">
    <name type="scientific">Paenibacillus aestuarii</name>
    <dbReference type="NCBI Taxonomy" id="516965"/>
    <lineage>
        <taxon>Bacteria</taxon>
        <taxon>Bacillati</taxon>
        <taxon>Bacillota</taxon>
        <taxon>Bacilli</taxon>
        <taxon>Bacillales</taxon>
        <taxon>Paenibacillaceae</taxon>
        <taxon>Paenibacillus</taxon>
    </lineage>
</organism>
<dbReference type="PROSITE" id="PS51257">
    <property type="entry name" value="PROKAR_LIPOPROTEIN"/>
    <property type="match status" value="1"/>
</dbReference>
<dbReference type="Pfam" id="PF25198">
    <property type="entry name" value="Spore_GerAC_N"/>
    <property type="match status" value="1"/>
</dbReference>
<dbReference type="InterPro" id="IPR046953">
    <property type="entry name" value="Spore_GerAC-like_C"/>
</dbReference>
<dbReference type="EMBL" id="JBHSMJ010000004">
    <property type="protein sequence ID" value="MFC5446942.1"/>
    <property type="molecule type" value="Genomic_DNA"/>
</dbReference>
<dbReference type="Gene3D" id="3.30.300.210">
    <property type="entry name" value="Nutrient germinant receptor protein C, domain 3"/>
    <property type="match status" value="1"/>
</dbReference>
<evidence type="ECO:0000256" key="6">
    <source>
        <dbReference type="ARBA" id="ARBA00023139"/>
    </source>
</evidence>
<accession>A0ABW0K2S0</accession>
<keyword evidence="6" id="KW-0564">Palmitate</keyword>
<evidence type="ECO:0000256" key="3">
    <source>
        <dbReference type="ARBA" id="ARBA00022544"/>
    </source>
</evidence>
<sequence length="401" mass="44695">MENVRFMWKLICVLIGLSCLLTGCWDRVEVNDLALITAAGIDQKSSKKIELSVQVFIPRGAGGSSQQGMYGGGSGSTGGLTFVRSAEGLTIVDAMTKLQEKLPRRVFWGHTEVFIISRTLAEQGIRNHLDFMVRHPQVRIGAYVFISDKEAKRALELMPPLERSSSEVLRELAKSKAMLKVTLKDLSASMIGDTGASALPWITELPAEEGKNKNNTVPYITGTAIFKKDKMVGHIDDTLTRGALWLRDEVESAVVTHTPKEANGFVSMKLIEARSELIPHIDNGKWSVTLRGVTEDDIIQNATNLDLMNPKHLGSLELQLKQNIEARVRACLEQVQKKMNADVFDFAGAFHRKYPKEWQQVKDRWDEVFPEVEVNFDLKAYVRRPGISTGPAGVPENEVKH</sequence>
<feature type="domain" description="Spore germination protein N-terminal" evidence="9">
    <location>
        <begin position="26"/>
        <end position="203"/>
    </location>
</feature>
<gene>
    <name evidence="10" type="ORF">ACFPOG_01590</name>
</gene>
<evidence type="ECO:0000256" key="4">
    <source>
        <dbReference type="ARBA" id="ARBA00022729"/>
    </source>
</evidence>
<dbReference type="InterPro" id="IPR038501">
    <property type="entry name" value="Spore_GerAC_C_sf"/>
</dbReference>
<keyword evidence="4" id="KW-0732">Signal</keyword>
<feature type="domain" description="Spore germination GerAC-like C-terminal" evidence="8">
    <location>
        <begin position="221"/>
        <end position="386"/>
    </location>
</feature>
<evidence type="ECO:0000256" key="7">
    <source>
        <dbReference type="ARBA" id="ARBA00023288"/>
    </source>
</evidence>
<comment type="similarity">
    <text evidence="2">Belongs to the GerABKC lipoprotein family.</text>
</comment>
<comment type="subcellular location">
    <subcellularLocation>
        <location evidence="1">Membrane</location>
        <topology evidence="1">Lipid-anchor</topology>
    </subcellularLocation>
</comment>
<keyword evidence="5" id="KW-0472">Membrane</keyword>
<dbReference type="InterPro" id="IPR057336">
    <property type="entry name" value="GerAC_N"/>
</dbReference>
<dbReference type="Proteomes" id="UP001596044">
    <property type="component" value="Unassembled WGS sequence"/>
</dbReference>
<protein>
    <submittedName>
        <fullName evidence="10">Ger(X)C family spore germination protein</fullName>
    </submittedName>
</protein>
<comment type="caution">
    <text evidence="10">The sequence shown here is derived from an EMBL/GenBank/DDBJ whole genome shotgun (WGS) entry which is preliminary data.</text>
</comment>
<evidence type="ECO:0000313" key="10">
    <source>
        <dbReference type="EMBL" id="MFC5446942.1"/>
    </source>
</evidence>
<evidence type="ECO:0000313" key="11">
    <source>
        <dbReference type="Proteomes" id="UP001596044"/>
    </source>
</evidence>
<name>A0ABW0K2S0_9BACL</name>
<evidence type="ECO:0000256" key="2">
    <source>
        <dbReference type="ARBA" id="ARBA00007886"/>
    </source>
</evidence>
<evidence type="ECO:0000256" key="5">
    <source>
        <dbReference type="ARBA" id="ARBA00023136"/>
    </source>
</evidence>
<dbReference type="PANTHER" id="PTHR35789">
    <property type="entry name" value="SPORE GERMINATION PROTEIN B3"/>
    <property type="match status" value="1"/>
</dbReference>
<dbReference type="RefSeq" id="WP_270880370.1">
    <property type="nucleotide sequence ID" value="NZ_JAQFVF010000033.1"/>
</dbReference>
<reference evidence="11" key="1">
    <citation type="journal article" date="2019" name="Int. J. Syst. Evol. Microbiol.">
        <title>The Global Catalogue of Microorganisms (GCM) 10K type strain sequencing project: providing services to taxonomists for standard genome sequencing and annotation.</title>
        <authorList>
            <consortium name="The Broad Institute Genomics Platform"/>
            <consortium name="The Broad Institute Genome Sequencing Center for Infectious Disease"/>
            <person name="Wu L."/>
            <person name="Ma J."/>
        </authorList>
    </citation>
    <scope>NUCLEOTIDE SEQUENCE [LARGE SCALE GENOMIC DNA]</scope>
    <source>
        <strain evidence="11">KACC 11904</strain>
    </source>
</reference>
<proteinExistence type="inferred from homology"/>
<evidence type="ECO:0000259" key="9">
    <source>
        <dbReference type="Pfam" id="PF25198"/>
    </source>
</evidence>
<dbReference type="NCBIfam" id="TIGR02887">
    <property type="entry name" value="spore_ger_x_C"/>
    <property type="match status" value="1"/>
</dbReference>
<evidence type="ECO:0000259" key="8">
    <source>
        <dbReference type="Pfam" id="PF05504"/>
    </source>
</evidence>
<keyword evidence="7" id="KW-0449">Lipoprotein</keyword>
<keyword evidence="3" id="KW-0309">Germination</keyword>